<organism evidence="1 2">
    <name type="scientific">Rhododendron molle</name>
    <name type="common">Chinese azalea</name>
    <name type="synonym">Azalea mollis</name>
    <dbReference type="NCBI Taxonomy" id="49168"/>
    <lineage>
        <taxon>Eukaryota</taxon>
        <taxon>Viridiplantae</taxon>
        <taxon>Streptophyta</taxon>
        <taxon>Embryophyta</taxon>
        <taxon>Tracheophyta</taxon>
        <taxon>Spermatophyta</taxon>
        <taxon>Magnoliopsida</taxon>
        <taxon>eudicotyledons</taxon>
        <taxon>Gunneridae</taxon>
        <taxon>Pentapetalae</taxon>
        <taxon>asterids</taxon>
        <taxon>Ericales</taxon>
        <taxon>Ericaceae</taxon>
        <taxon>Ericoideae</taxon>
        <taxon>Rhodoreae</taxon>
        <taxon>Rhododendron</taxon>
    </lineage>
</organism>
<name>A0ACC0LB68_RHOML</name>
<reference evidence="1" key="1">
    <citation type="submission" date="2022-02" db="EMBL/GenBank/DDBJ databases">
        <title>Plant Genome Project.</title>
        <authorList>
            <person name="Zhang R.-G."/>
        </authorList>
    </citation>
    <scope>NUCLEOTIDE SEQUENCE</scope>
    <source>
        <strain evidence="1">AT1</strain>
    </source>
</reference>
<protein>
    <submittedName>
        <fullName evidence="1">Uncharacterized protein</fullName>
    </submittedName>
</protein>
<comment type="caution">
    <text evidence="1">The sequence shown here is derived from an EMBL/GenBank/DDBJ whole genome shotgun (WGS) entry which is preliminary data.</text>
</comment>
<accession>A0ACC0LB68</accession>
<sequence length="206" mass="23782">MVRFWRWSSPHKSTSPASGVGGWGRLPKCAEEEMEWRSNCRKWGVFSWQAVLEINLVTFPNVADVILANAMFSHYDHLRIALTLKKLVAKEYSEHLGVDACIKLFEQFKSYEGLYFFHGSYLSSSEDPGIHFKCIEVPLSASLSMSPELLEISHLAYVFKNRLRGLTQFLEHLVREAKTYMSTMLWVFPEHFLTSNPYYDSCVVGR</sequence>
<evidence type="ECO:0000313" key="2">
    <source>
        <dbReference type="Proteomes" id="UP001062846"/>
    </source>
</evidence>
<dbReference type="EMBL" id="CM046400">
    <property type="protein sequence ID" value="KAI8525383.1"/>
    <property type="molecule type" value="Genomic_DNA"/>
</dbReference>
<proteinExistence type="predicted"/>
<keyword evidence="2" id="KW-1185">Reference proteome</keyword>
<gene>
    <name evidence="1" type="ORF">RHMOL_Rhmol13G0226100</name>
</gene>
<dbReference type="Proteomes" id="UP001062846">
    <property type="component" value="Chromosome 13"/>
</dbReference>
<evidence type="ECO:0000313" key="1">
    <source>
        <dbReference type="EMBL" id="KAI8525383.1"/>
    </source>
</evidence>